<reference evidence="3" key="1">
    <citation type="submission" date="2013-02" db="EMBL/GenBank/DDBJ databases">
        <authorList>
            <consortium name="The Broad Institute Genome Sequencing Platform"/>
            <person name="Cuomo C."/>
            <person name="Becnel J."/>
            <person name="Sanscrainte N."/>
            <person name="Walker B."/>
            <person name="Young S.K."/>
            <person name="Zeng Q."/>
            <person name="Gargeya S."/>
            <person name="Fitzgerald M."/>
            <person name="Haas B."/>
            <person name="Abouelleil A."/>
            <person name="Alvarado L."/>
            <person name="Arachchi H.M."/>
            <person name="Berlin A.M."/>
            <person name="Chapman S.B."/>
            <person name="Dewar J."/>
            <person name="Goldberg J."/>
            <person name="Griggs A."/>
            <person name="Gujja S."/>
            <person name="Hansen M."/>
            <person name="Howarth C."/>
            <person name="Imamovic A."/>
            <person name="Larimer J."/>
            <person name="McCowan C."/>
            <person name="Murphy C."/>
            <person name="Neiman D."/>
            <person name="Pearson M."/>
            <person name="Priest M."/>
            <person name="Roberts A."/>
            <person name="Saif S."/>
            <person name="Shea T."/>
            <person name="Sisk P."/>
            <person name="Sykes S."/>
            <person name="Wortman J."/>
            <person name="Nusbaum C."/>
            <person name="Birren B."/>
        </authorList>
    </citation>
    <scope>NUCLEOTIDE SEQUENCE [LARGE SCALE GENOMIC DNA]</scope>
    <source>
        <strain evidence="3">PRA339</strain>
    </source>
</reference>
<reference evidence="2 3" key="2">
    <citation type="submission" date="2014-03" db="EMBL/GenBank/DDBJ databases">
        <title>The Genome Sequence of Anncaliia algerae insect isolate PRA339.</title>
        <authorList>
            <consortium name="The Broad Institute Genome Sequencing Platform"/>
            <consortium name="The Broad Institute Genome Sequencing Center for Infectious Disease"/>
            <person name="Cuomo C."/>
            <person name="Becnel J."/>
            <person name="Sanscrainte N."/>
            <person name="Walker B."/>
            <person name="Young S.K."/>
            <person name="Zeng Q."/>
            <person name="Gargeya S."/>
            <person name="Fitzgerald M."/>
            <person name="Haas B."/>
            <person name="Abouelleil A."/>
            <person name="Alvarado L."/>
            <person name="Arachchi H.M."/>
            <person name="Berlin A.M."/>
            <person name="Chapman S.B."/>
            <person name="Dewar J."/>
            <person name="Goldberg J."/>
            <person name="Griggs A."/>
            <person name="Gujja S."/>
            <person name="Hansen M."/>
            <person name="Howarth C."/>
            <person name="Imamovic A."/>
            <person name="Larimer J."/>
            <person name="McCowan C."/>
            <person name="Murphy C."/>
            <person name="Neiman D."/>
            <person name="Pearson M."/>
            <person name="Priest M."/>
            <person name="Roberts A."/>
            <person name="Saif S."/>
            <person name="Shea T."/>
            <person name="Sisk P."/>
            <person name="Sykes S."/>
            <person name="Wortman J."/>
            <person name="Nusbaum C."/>
            <person name="Birren B."/>
        </authorList>
    </citation>
    <scope>NUCLEOTIDE SEQUENCE [LARGE SCALE GENOMIC DNA]</scope>
    <source>
        <strain evidence="2 3">PRA339</strain>
    </source>
</reference>
<keyword evidence="1" id="KW-1133">Transmembrane helix</keyword>
<dbReference type="OrthoDB" id="10403473at2759"/>
<organism evidence="2 3">
    <name type="scientific">Anncaliia algerae PRA339</name>
    <dbReference type="NCBI Taxonomy" id="1288291"/>
    <lineage>
        <taxon>Eukaryota</taxon>
        <taxon>Fungi</taxon>
        <taxon>Fungi incertae sedis</taxon>
        <taxon>Microsporidia</taxon>
        <taxon>Tubulinosematoidea</taxon>
        <taxon>Tubulinosematidae</taxon>
        <taxon>Anncaliia</taxon>
    </lineage>
</organism>
<dbReference type="HOGENOM" id="CLU_2385710_0_0_1"/>
<gene>
    <name evidence="2" type="ORF">H312_02806</name>
</gene>
<sequence>MFQCLLATKIAITFTEICSVICPDVFEEKLLLNKWHYNIFVENLSFIVLIKCILFSYIIILYFIKLIEKFIKLIENFSKYDEKPCIYSLILILH</sequence>
<evidence type="ECO:0000313" key="2">
    <source>
        <dbReference type="EMBL" id="KCZ79804.1"/>
    </source>
</evidence>
<keyword evidence="1" id="KW-0472">Membrane</keyword>
<evidence type="ECO:0000256" key="1">
    <source>
        <dbReference type="SAM" id="Phobius"/>
    </source>
</evidence>
<keyword evidence="3" id="KW-1185">Reference proteome</keyword>
<proteinExistence type="predicted"/>
<evidence type="ECO:0000313" key="3">
    <source>
        <dbReference type="Proteomes" id="UP000030655"/>
    </source>
</evidence>
<accession>A0A059EYH3</accession>
<dbReference type="Proteomes" id="UP000030655">
    <property type="component" value="Unassembled WGS sequence"/>
</dbReference>
<protein>
    <submittedName>
        <fullName evidence="2">Uncharacterized protein</fullName>
    </submittedName>
</protein>
<dbReference type="EMBL" id="KK365229">
    <property type="protein sequence ID" value="KCZ79804.1"/>
    <property type="molecule type" value="Genomic_DNA"/>
</dbReference>
<keyword evidence="1" id="KW-0812">Transmembrane</keyword>
<dbReference type="VEuPathDB" id="MicrosporidiaDB:H312_02806"/>
<name>A0A059EYH3_9MICR</name>
<feature type="transmembrane region" description="Helical" evidence="1">
    <location>
        <begin position="43"/>
        <end position="64"/>
    </location>
</feature>
<dbReference type="AlphaFoldDB" id="A0A059EYH3"/>